<name>A0ACC0KI55_CHOFU</name>
<keyword evidence="2" id="KW-1185">Reference proteome</keyword>
<dbReference type="EMBL" id="CM046106">
    <property type="protein sequence ID" value="KAI8436226.1"/>
    <property type="molecule type" value="Genomic_DNA"/>
</dbReference>
<comment type="caution">
    <text evidence="1">The sequence shown here is derived from an EMBL/GenBank/DDBJ whole genome shotgun (WGS) entry which is preliminary data.</text>
</comment>
<gene>
    <name evidence="1" type="ORF">MSG28_004293</name>
</gene>
<dbReference type="Proteomes" id="UP001064048">
    <property type="component" value="Chromosome 6"/>
</dbReference>
<evidence type="ECO:0000313" key="2">
    <source>
        <dbReference type="Proteomes" id="UP001064048"/>
    </source>
</evidence>
<reference evidence="1 2" key="1">
    <citation type="journal article" date="2022" name="Genome Biol. Evol.">
        <title>The Spruce Budworm Genome: Reconstructing the Evolutionary History of Antifreeze Proteins.</title>
        <authorList>
            <person name="Beliveau C."/>
            <person name="Gagne P."/>
            <person name="Picq S."/>
            <person name="Vernygora O."/>
            <person name="Keeling C.I."/>
            <person name="Pinkney K."/>
            <person name="Doucet D."/>
            <person name="Wen F."/>
            <person name="Johnston J.S."/>
            <person name="Maaroufi H."/>
            <person name="Boyle B."/>
            <person name="Laroche J."/>
            <person name="Dewar K."/>
            <person name="Juretic N."/>
            <person name="Blackburn G."/>
            <person name="Nisole A."/>
            <person name="Brunet B."/>
            <person name="Brandao M."/>
            <person name="Lumley L."/>
            <person name="Duan J."/>
            <person name="Quan G."/>
            <person name="Lucarotti C.J."/>
            <person name="Roe A.D."/>
            <person name="Sperling F.A.H."/>
            <person name="Levesque R.C."/>
            <person name="Cusson M."/>
        </authorList>
    </citation>
    <scope>NUCLEOTIDE SEQUENCE [LARGE SCALE GENOMIC DNA]</scope>
    <source>
        <strain evidence="1">Glfc:IPQL:Cfum</strain>
    </source>
</reference>
<accession>A0ACC0KI55</accession>
<protein>
    <submittedName>
        <fullName evidence="1">Uncharacterized protein</fullName>
    </submittedName>
</protein>
<proteinExistence type="predicted"/>
<organism evidence="1 2">
    <name type="scientific">Choristoneura fumiferana</name>
    <name type="common">Spruce budworm moth</name>
    <name type="synonym">Archips fumiferana</name>
    <dbReference type="NCBI Taxonomy" id="7141"/>
    <lineage>
        <taxon>Eukaryota</taxon>
        <taxon>Metazoa</taxon>
        <taxon>Ecdysozoa</taxon>
        <taxon>Arthropoda</taxon>
        <taxon>Hexapoda</taxon>
        <taxon>Insecta</taxon>
        <taxon>Pterygota</taxon>
        <taxon>Neoptera</taxon>
        <taxon>Endopterygota</taxon>
        <taxon>Lepidoptera</taxon>
        <taxon>Glossata</taxon>
        <taxon>Ditrysia</taxon>
        <taxon>Tortricoidea</taxon>
        <taxon>Tortricidae</taxon>
        <taxon>Tortricinae</taxon>
        <taxon>Choristoneura</taxon>
    </lineage>
</organism>
<sequence length="956" mass="108352">MQHAQKVQNSNFVSAAALTLRYLLGGKTLPHFIPWAVQNLNIDASKQRKIPAVPSSYQESRLPHHVRQELEAIAPLSIEGMDRLIRAHGQTLSDMARLRTNTFPRIPDAVIWPDCHEHVVKIVDCATRHQFVIIPFGGGTSVSGSVTCPEREERPIVALDTSEMNSILWIDKEQLLARVQTGIVGQDLEREMRARGLTVGHEPDSYEFSTLGGWVATRASGMKKNTYGNIEDLVVQTKTVTPVGVLEKSCRVPRISCGPEWEHVIMGSEGCFGVVTEVTLKVRPLPPVTRYGSLVFPGWEAGVRFEREVAELRLQPASIRLMDNDQFRFGLALKTETTWGGVILDGLKHFYITRIKGFDPASLCVVTLLIEGHAEEVAERERRLNAIAAKYGGVPAGAANGERGYTFTFVIAYIRDLALDYDVVAESFETSVPWDRTLALCAGVKRRVRDECARRGVTHYHISCRLTQTYDAGCCIYFYFGFNTSAFKDPVTVYEEIEEAARDEIIDCGGSISHHHGVGKLRKKWYTDTVSEPGRRLLLAAKQTLDPDNIFALGNMAFNEGNQEETSIKILANPIRPVCCFCLKMINLFMPFRAFLKFDNVCTDNNVFQMHYKVTVFMLLVSALLVTSKQFFGEPIHCMTDSDKDKDIDAVNSYCWIYGIYTLKSQFVGKEGVHNAYLGVGPDSNKEDDKIKHTYYQWVCFVLLGQSVMFYTPRYLWKIWEGGRLKTLASDLTSPMVTKDWPEYRRGELVCYLTHSSMYSHNMYALRYAFCEILNLINVVGQIFLLDVFLDGAFRNYGAAVAAFTHTPRIPADMTDFVSVNPMDQFFPKLTKCFLRRYGPSGTIEVRDRLCVLPLNLVNEKIFVVLWFWLLMLTFVSALAVLFRVLVFSARPLRTVMIMGQVRNVKRSIVSSIVKRFGFGNWFILYLLGKNLNPRIYKELILELCKEMEHNNTFTV</sequence>
<evidence type="ECO:0000313" key="1">
    <source>
        <dbReference type="EMBL" id="KAI8436226.1"/>
    </source>
</evidence>